<keyword evidence="1" id="KW-1133">Transmembrane helix</keyword>
<proteinExistence type="predicted"/>
<gene>
    <name evidence="2" type="ORF">MUN79_06100</name>
</gene>
<evidence type="ECO:0000313" key="2">
    <source>
        <dbReference type="EMBL" id="UOQ73506.1"/>
    </source>
</evidence>
<name>A0A8T9Q7E9_9BACT</name>
<dbReference type="Proteomes" id="UP000831796">
    <property type="component" value="Chromosome"/>
</dbReference>
<reference evidence="2" key="1">
    <citation type="submission" date="2022-04" db="EMBL/GenBank/DDBJ databases">
        <title>Hymenobacter sp. isolated from the air.</title>
        <authorList>
            <person name="Won M."/>
            <person name="Lee C.-M."/>
            <person name="Woen H.-Y."/>
            <person name="Kwon S.-W."/>
        </authorList>
    </citation>
    <scope>NUCLEOTIDE SEQUENCE</scope>
    <source>
        <strain evidence="2">5116S-3</strain>
    </source>
</reference>
<evidence type="ECO:0000256" key="1">
    <source>
        <dbReference type="SAM" id="Phobius"/>
    </source>
</evidence>
<dbReference type="AlphaFoldDB" id="A0A8T9Q7E9"/>
<organism evidence="2 3">
    <name type="scientific">Hymenobacter cellulosilyticus</name>
    <dbReference type="NCBI Taxonomy" id="2932248"/>
    <lineage>
        <taxon>Bacteria</taxon>
        <taxon>Pseudomonadati</taxon>
        <taxon>Bacteroidota</taxon>
        <taxon>Cytophagia</taxon>
        <taxon>Cytophagales</taxon>
        <taxon>Hymenobacteraceae</taxon>
        <taxon>Hymenobacter</taxon>
    </lineage>
</organism>
<dbReference type="KEGG" id="hcu:MUN79_06100"/>
<keyword evidence="3" id="KW-1185">Reference proteome</keyword>
<sequence>MFVLASLASTFWQNYRVPLDGDLAFIVFPAPWYSEVLHDPFGWSVLTKNAVYGGTNRFFAHATLSLYWKQAPHLLQTVMTPISSVYAASALFTTFTQALLVFTLAAYVRLSGTLTAIKSQWALWLAVALMLPLFQTYGFYEQMAITNRAITYTTFYAFPMALLLLLLWPFYAAAQRQQPLRLHPVRIVLLLLLMVLIAFNGPIPVAALAVVLFGIGLYWLGQRWQHWKATGQLTLRPIPGSWLSGQAILLIAVLIVLCMYSLYIGRNNSENTHTHTLGQLYELLPQGLYYWVSADWGLPLLLFVLVINSLLIRRLAPDAADRQRILLIMRWVVLFSVLYILLLPFGGYRTYRPYLIRNDSVLPVLLGCAFAYGLSAYYLVLHLRGKLQRVYLAAVVALAVTFVYVDKTKEVPTDNGCERWAMDQMANSPDFVVHISSACNLMSWNTLRNSGESEYQGKLLHYWGITQKVQQYQQD</sequence>
<evidence type="ECO:0000313" key="3">
    <source>
        <dbReference type="Proteomes" id="UP000831796"/>
    </source>
</evidence>
<keyword evidence="1" id="KW-0812">Transmembrane</keyword>
<feature type="transmembrane region" description="Helical" evidence="1">
    <location>
        <begin position="121"/>
        <end position="140"/>
    </location>
</feature>
<feature type="transmembrane region" description="Helical" evidence="1">
    <location>
        <begin position="152"/>
        <end position="171"/>
    </location>
</feature>
<dbReference type="RefSeq" id="WP_244676857.1">
    <property type="nucleotide sequence ID" value="NZ_CP095046.1"/>
</dbReference>
<keyword evidence="1" id="KW-0472">Membrane</keyword>
<feature type="transmembrane region" description="Helical" evidence="1">
    <location>
        <begin position="242"/>
        <end position="263"/>
    </location>
</feature>
<feature type="transmembrane region" description="Helical" evidence="1">
    <location>
        <begin position="324"/>
        <end position="348"/>
    </location>
</feature>
<accession>A0A8T9Q7E9</accession>
<protein>
    <submittedName>
        <fullName evidence="2">Uncharacterized protein</fullName>
    </submittedName>
</protein>
<feature type="transmembrane region" description="Helical" evidence="1">
    <location>
        <begin position="288"/>
        <end position="312"/>
    </location>
</feature>
<feature type="transmembrane region" description="Helical" evidence="1">
    <location>
        <begin position="360"/>
        <end position="380"/>
    </location>
</feature>
<dbReference type="EMBL" id="CP095046">
    <property type="protein sequence ID" value="UOQ73506.1"/>
    <property type="molecule type" value="Genomic_DNA"/>
</dbReference>
<feature type="transmembrane region" description="Helical" evidence="1">
    <location>
        <begin position="85"/>
        <end position="109"/>
    </location>
</feature>
<feature type="transmembrane region" description="Helical" evidence="1">
    <location>
        <begin position="183"/>
        <end position="199"/>
    </location>
</feature>